<evidence type="ECO:0000313" key="2">
    <source>
        <dbReference type="EMBL" id="KYP43440.1"/>
    </source>
</evidence>
<keyword evidence="4" id="KW-1185">Reference proteome</keyword>
<dbReference type="Proteomes" id="UP000075243">
    <property type="component" value="Unassembled WGS sequence"/>
</dbReference>
<evidence type="ECO:0000313" key="3">
    <source>
        <dbReference type="EMBL" id="KYP43442.1"/>
    </source>
</evidence>
<dbReference type="PANTHER" id="PTHR11439">
    <property type="entry name" value="GAG-POL-RELATED RETROTRANSPOSON"/>
    <property type="match status" value="1"/>
</dbReference>
<name>A0A151RLN0_CAJCA</name>
<accession>A0A151RLN0</accession>
<dbReference type="OMA" id="AVAWPSK"/>
<dbReference type="Gramene" id="C.cajan_28007.t">
    <property type="protein sequence ID" value="C.cajan_28007.t.cds1"/>
    <property type="gene ID" value="C.cajan_28007"/>
</dbReference>
<dbReference type="Gramene" id="C.cajan_28005.t">
    <property type="protein sequence ID" value="C.cajan_28005.t.cds1"/>
    <property type="gene ID" value="C.cajan_28005"/>
</dbReference>
<reference evidence="3 4" key="1">
    <citation type="journal article" date="2012" name="Nat. Biotechnol.">
        <title>Draft genome sequence of pigeonpea (Cajanus cajan), an orphan legume crop of resource-poor farmers.</title>
        <authorList>
            <person name="Varshney R.K."/>
            <person name="Chen W."/>
            <person name="Li Y."/>
            <person name="Bharti A.K."/>
            <person name="Saxena R.K."/>
            <person name="Schlueter J.A."/>
            <person name="Donoghue M.T."/>
            <person name="Azam S."/>
            <person name="Fan G."/>
            <person name="Whaley A.M."/>
            <person name="Farmer A.D."/>
            <person name="Sheridan J."/>
            <person name="Iwata A."/>
            <person name="Tuteja R."/>
            <person name="Penmetsa R.V."/>
            <person name="Wu W."/>
            <person name="Upadhyaya H.D."/>
            <person name="Yang S.P."/>
            <person name="Shah T."/>
            <person name="Saxena K.B."/>
            <person name="Michael T."/>
            <person name="McCombie W.R."/>
            <person name="Yang B."/>
            <person name="Zhang G."/>
            <person name="Yang H."/>
            <person name="Wang J."/>
            <person name="Spillane C."/>
            <person name="Cook D.R."/>
            <person name="May G.D."/>
            <person name="Xu X."/>
            <person name="Jackson S.A."/>
        </authorList>
    </citation>
    <scope>NUCLEOTIDE SEQUENCE [LARGE SCALE GENOMIC DNA]</scope>
    <source>
        <strain evidence="4">cv. Asha</strain>
    </source>
</reference>
<dbReference type="CDD" id="cd09272">
    <property type="entry name" value="RNase_HI_RT_Ty1"/>
    <property type="match status" value="1"/>
</dbReference>
<dbReference type="AlphaFoldDB" id="A0A151RLN0"/>
<dbReference type="PANTHER" id="PTHR11439:SF467">
    <property type="entry name" value="INTEGRASE CATALYTIC DOMAIN-CONTAINING PROTEIN"/>
    <property type="match status" value="1"/>
</dbReference>
<dbReference type="STRING" id="3821.A0A151RLN0"/>
<proteinExistence type="predicted"/>
<evidence type="ECO:0000313" key="1">
    <source>
        <dbReference type="EMBL" id="KYP43437.1"/>
    </source>
</evidence>
<sequence>MRVAVSKFVSNLGRKYWEAIKWLLRYLKGTSKISLCFSKNDILEGYFDANLGGCSDTRKSTTGFVFIVGGTIVSWMSRLQKSVALSTTEAEYMAISKVGKEIIWLKNFLEELGKKQCDNALYSDN</sequence>
<dbReference type="EMBL" id="KQ483666">
    <property type="protein sequence ID" value="KYP43440.1"/>
    <property type="molecule type" value="Genomic_DNA"/>
</dbReference>
<dbReference type="EMBL" id="KQ483666">
    <property type="protein sequence ID" value="KYP43442.1"/>
    <property type="molecule type" value="Genomic_DNA"/>
</dbReference>
<organism evidence="3 4">
    <name type="scientific">Cajanus cajan</name>
    <name type="common">Pigeon pea</name>
    <name type="synonym">Cajanus indicus</name>
    <dbReference type="NCBI Taxonomy" id="3821"/>
    <lineage>
        <taxon>Eukaryota</taxon>
        <taxon>Viridiplantae</taxon>
        <taxon>Streptophyta</taxon>
        <taxon>Embryophyta</taxon>
        <taxon>Tracheophyta</taxon>
        <taxon>Spermatophyta</taxon>
        <taxon>Magnoliopsida</taxon>
        <taxon>eudicotyledons</taxon>
        <taxon>Gunneridae</taxon>
        <taxon>Pentapetalae</taxon>
        <taxon>rosids</taxon>
        <taxon>fabids</taxon>
        <taxon>Fabales</taxon>
        <taxon>Fabaceae</taxon>
        <taxon>Papilionoideae</taxon>
        <taxon>50 kb inversion clade</taxon>
        <taxon>NPAAA clade</taxon>
        <taxon>indigoferoid/millettioid clade</taxon>
        <taxon>Phaseoleae</taxon>
        <taxon>Cajanus</taxon>
    </lineage>
</organism>
<evidence type="ECO:0000313" key="4">
    <source>
        <dbReference type="Proteomes" id="UP000075243"/>
    </source>
</evidence>
<dbReference type="Gramene" id="C.cajan_28002.t">
    <property type="protein sequence ID" value="C.cajan_28002.t.cds1"/>
    <property type="gene ID" value="C.cajan_28002"/>
</dbReference>
<dbReference type="EMBL" id="KQ483666">
    <property type="protein sequence ID" value="KYP43437.1"/>
    <property type="molecule type" value="Genomic_DNA"/>
</dbReference>
<gene>
    <name evidence="1" type="ORF">KK1_035082</name>
    <name evidence="2" type="ORF">KK1_035085</name>
    <name evidence="3" type="ORF">KK1_035088</name>
</gene>
<protein>
    <submittedName>
        <fullName evidence="3">Retrovirus-related Pol polyprotein from transposon TNT 1-94</fullName>
    </submittedName>
</protein>